<feature type="non-terminal residue" evidence="2">
    <location>
        <position position="1"/>
    </location>
</feature>
<dbReference type="AlphaFoldDB" id="A0A699XEX7"/>
<comment type="caution">
    <text evidence="2">The sequence shown here is derived from an EMBL/GenBank/DDBJ whole genome shotgun (WGS) entry which is preliminary data.</text>
</comment>
<feature type="region of interest" description="Disordered" evidence="1">
    <location>
        <begin position="1"/>
        <end position="32"/>
    </location>
</feature>
<reference evidence="2" key="1">
    <citation type="journal article" date="2019" name="Sci. Rep.">
        <title>Draft genome of Tanacetum cinerariifolium, the natural source of mosquito coil.</title>
        <authorList>
            <person name="Yamashiro T."/>
            <person name="Shiraishi A."/>
            <person name="Satake H."/>
            <person name="Nakayama K."/>
        </authorList>
    </citation>
    <scope>NUCLEOTIDE SEQUENCE</scope>
</reference>
<protein>
    <submittedName>
        <fullName evidence="2">Uncharacterized protein</fullName>
    </submittedName>
</protein>
<name>A0A699XEX7_TANCI</name>
<accession>A0A699XEX7</accession>
<dbReference type="EMBL" id="BKCJ011817485">
    <property type="protein sequence ID" value="GFD55401.1"/>
    <property type="molecule type" value="Genomic_DNA"/>
</dbReference>
<gene>
    <name evidence="2" type="ORF">Tci_927370</name>
</gene>
<sequence>PVNNESSVEITAAREVEEAARGGGEGGEAVEPASTARMSLMSLLEVDGSSYVEGDGDDVAEEVVTVVDENEKYNNCCVCM</sequence>
<evidence type="ECO:0000256" key="1">
    <source>
        <dbReference type="SAM" id="MobiDB-lite"/>
    </source>
</evidence>
<organism evidence="2">
    <name type="scientific">Tanacetum cinerariifolium</name>
    <name type="common">Dalmatian daisy</name>
    <name type="synonym">Chrysanthemum cinerariifolium</name>
    <dbReference type="NCBI Taxonomy" id="118510"/>
    <lineage>
        <taxon>Eukaryota</taxon>
        <taxon>Viridiplantae</taxon>
        <taxon>Streptophyta</taxon>
        <taxon>Embryophyta</taxon>
        <taxon>Tracheophyta</taxon>
        <taxon>Spermatophyta</taxon>
        <taxon>Magnoliopsida</taxon>
        <taxon>eudicotyledons</taxon>
        <taxon>Gunneridae</taxon>
        <taxon>Pentapetalae</taxon>
        <taxon>asterids</taxon>
        <taxon>campanulids</taxon>
        <taxon>Asterales</taxon>
        <taxon>Asteraceae</taxon>
        <taxon>Asteroideae</taxon>
        <taxon>Anthemideae</taxon>
        <taxon>Anthemidinae</taxon>
        <taxon>Tanacetum</taxon>
    </lineage>
</organism>
<evidence type="ECO:0000313" key="2">
    <source>
        <dbReference type="EMBL" id="GFD55401.1"/>
    </source>
</evidence>
<proteinExistence type="predicted"/>
<feature type="non-terminal residue" evidence="2">
    <location>
        <position position="80"/>
    </location>
</feature>